<evidence type="ECO:0008006" key="6">
    <source>
        <dbReference type="Google" id="ProtNLM"/>
    </source>
</evidence>
<reference evidence="4" key="1">
    <citation type="submission" date="2021-03" db="EMBL/GenBank/DDBJ databases">
        <title>Pengzhenrongella sicca gen. nov., sp. nov., a new member of suborder Micrococcineae isolated from High-Arctic tundra soil.</title>
        <authorList>
            <person name="Peng F."/>
        </authorList>
    </citation>
    <scope>NUCLEOTIDE SEQUENCE</scope>
    <source>
        <strain evidence="4">LRZ-2</strain>
    </source>
</reference>
<gene>
    <name evidence="4" type="ORF">J4E96_17300</name>
</gene>
<dbReference type="InterPro" id="IPR045304">
    <property type="entry name" value="LbH_SAT"/>
</dbReference>
<keyword evidence="2" id="KW-0808">Transferase</keyword>
<dbReference type="Pfam" id="PF00132">
    <property type="entry name" value="Hexapep"/>
    <property type="match status" value="1"/>
</dbReference>
<keyword evidence="5" id="KW-1185">Reference proteome</keyword>
<evidence type="ECO:0000313" key="4">
    <source>
        <dbReference type="EMBL" id="QTE31605.1"/>
    </source>
</evidence>
<evidence type="ECO:0000256" key="1">
    <source>
        <dbReference type="ARBA" id="ARBA00007274"/>
    </source>
</evidence>
<sequence length="192" mass="20377">MPVRADRIPSAYRIWQSARRYLQAGNTERALQCEQLIKLLHNSYLSAECELGSRVEFGYGGIGLVVHKLAEVGDDVTLGSGVTLGGAFTPTRYSERHGRSLNVPRIEEAAVISTGAKILGGVTIGAFAIVGANSVVTKDVPPGAVVAGAPARVLRTLDAETVLRSRSAYLPLRPLSNDDLVARFSARVPAPA</sequence>
<dbReference type="AlphaFoldDB" id="A0A8A4ZK22"/>
<dbReference type="EMBL" id="CP071868">
    <property type="protein sequence ID" value="QTE31605.1"/>
    <property type="molecule type" value="Genomic_DNA"/>
</dbReference>
<dbReference type="KEGG" id="psic:J4E96_17300"/>
<dbReference type="GO" id="GO:0016746">
    <property type="term" value="F:acyltransferase activity"/>
    <property type="evidence" value="ECO:0007669"/>
    <property type="project" value="UniProtKB-KW"/>
</dbReference>
<dbReference type="InterPro" id="IPR011004">
    <property type="entry name" value="Trimer_LpxA-like_sf"/>
</dbReference>
<evidence type="ECO:0000256" key="2">
    <source>
        <dbReference type="ARBA" id="ARBA00022679"/>
    </source>
</evidence>
<evidence type="ECO:0000313" key="5">
    <source>
        <dbReference type="Proteomes" id="UP000663937"/>
    </source>
</evidence>
<dbReference type="CDD" id="cd03354">
    <property type="entry name" value="LbH_SAT"/>
    <property type="match status" value="1"/>
</dbReference>
<dbReference type="InterPro" id="IPR001451">
    <property type="entry name" value="Hexapep"/>
</dbReference>
<keyword evidence="3" id="KW-0012">Acyltransferase</keyword>
<organism evidence="4 5">
    <name type="scientific">Pengzhenrongella sicca</name>
    <dbReference type="NCBI Taxonomy" id="2819238"/>
    <lineage>
        <taxon>Bacteria</taxon>
        <taxon>Bacillati</taxon>
        <taxon>Actinomycetota</taxon>
        <taxon>Actinomycetes</taxon>
        <taxon>Micrococcales</taxon>
        <taxon>Pengzhenrongella</taxon>
    </lineage>
</organism>
<dbReference type="PANTHER" id="PTHR42811">
    <property type="entry name" value="SERINE ACETYLTRANSFERASE"/>
    <property type="match status" value="1"/>
</dbReference>
<dbReference type="SUPFAM" id="SSF51161">
    <property type="entry name" value="Trimeric LpxA-like enzymes"/>
    <property type="match status" value="1"/>
</dbReference>
<name>A0A8A4ZK22_9MICO</name>
<evidence type="ECO:0000256" key="3">
    <source>
        <dbReference type="ARBA" id="ARBA00023315"/>
    </source>
</evidence>
<dbReference type="Gene3D" id="2.160.10.10">
    <property type="entry name" value="Hexapeptide repeat proteins"/>
    <property type="match status" value="1"/>
</dbReference>
<dbReference type="Proteomes" id="UP000663937">
    <property type="component" value="Chromosome"/>
</dbReference>
<comment type="similarity">
    <text evidence="1">Belongs to the transferase hexapeptide repeat family.</text>
</comment>
<protein>
    <recommendedName>
        <fullName evidence="6">Serine acetyltransferase</fullName>
    </recommendedName>
</protein>
<proteinExistence type="inferred from homology"/>
<accession>A0A8A4ZK22</accession>